<comment type="caution">
    <text evidence="1">The sequence shown here is derived from an EMBL/GenBank/DDBJ whole genome shotgun (WGS) entry which is preliminary data.</text>
</comment>
<gene>
    <name evidence="1" type="ORF">CUMW_223530</name>
</gene>
<protein>
    <submittedName>
        <fullName evidence="1">Uncharacterized protein</fullName>
    </submittedName>
</protein>
<reference evidence="1 2" key="1">
    <citation type="journal article" date="2017" name="Front. Genet.">
        <title>Draft sequencing of the heterozygous diploid genome of Satsuma (Citrus unshiu Marc.) using a hybrid assembly approach.</title>
        <authorList>
            <person name="Shimizu T."/>
            <person name="Tanizawa Y."/>
            <person name="Mochizuki T."/>
            <person name="Nagasaki H."/>
            <person name="Yoshioka T."/>
            <person name="Toyoda A."/>
            <person name="Fujiyama A."/>
            <person name="Kaminuma E."/>
            <person name="Nakamura Y."/>
        </authorList>
    </citation>
    <scope>NUCLEOTIDE SEQUENCE [LARGE SCALE GENOMIC DNA]</scope>
    <source>
        <strain evidence="2">cv. Miyagawa wase</strain>
    </source>
</reference>
<name>A0A2H5QG44_CITUN</name>
<dbReference type="EMBL" id="BDQV01000339">
    <property type="protein sequence ID" value="GAY63175.1"/>
    <property type="molecule type" value="Genomic_DNA"/>
</dbReference>
<evidence type="ECO:0000313" key="2">
    <source>
        <dbReference type="Proteomes" id="UP000236630"/>
    </source>
</evidence>
<keyword evidence="2" id="KW-1185">Reference proteome</keyword>
<dbReference type="Proteomes" id="UP000236630">
    <property type="component" value="Unassembled WGS sequence"/>
</dbReference>
<dbReference type="STRING" id="55188.A0A2H5QG44"/>
<organism evidence="1 2">
    <name type="scientific">Citrus unshiu</name>
    <name type="common">Satsuma mandarin</name>
    <name type="synonym">Citrus nobilis var. unshiu</name>
    <dbReference type="NCBI Taxonomy" id="55188"/>
    <lineage>
        <taxon>Eukaryota</taxon>
        <taxon>Viridiplantae</taxon>
        <taxon>Streptophyta</taxon>
        <taxon>Embryophyta</taxon>
        <taxon>Tracheophyta</taxon>
        <taxon>Spermatophyta</taxon>
        <taxon>Magnoliopsida</taxon>
        <taxon>eudicotyledons</taxon>
        <taxon>Gunneridae</taxon>
        <taxon>Pentapetalae</taxon>
        <taxon>rosids</taxon>
        <taxon>malvids</taxon>
        <taxon>Sapindales</taxon>
        <taxon>Rutaceae</taxon>
        <taxon>Aurantioideae</taxon>
        <taxon>Citrus</taxon>
    </lineage>
</organism>
<sequence>MIKKRQTLSYMHGSRSLDNHGSMIGNAIVEQISRNQDGNFTGVVHLEGYKTTVLKLTWLLEIIELVGFDYLITKKKETGVAADSAQGQSLN</sequence>
<accession>A0A2H5QG44</accession>
<dbReference type="AlphaFoldDB" id="A0A2H5QG44"/>
<evidence type="ECO:0000313" key="1">
    <source>
        <dbReference type="EMBL" id="GAY63175.1"/>
    </source>
</evidence>
<proteinExistence type="predicted"/>